<dbReference type="AlphaFoldDB" id="A0A7R7AB33"/>
<dbReference type="KEGG" id="parm:PADco_2800"/>
<dbReference type="Proteomes" id="UP000595708">
    <property type="component" value="Chromosome"/>
</dbReference>
<accession>A0A7R7AB33</accession>
<keyword evidence="2" id="KW-1185">Reference proteome</keyword>
<sequence>MFMYLFNSLIHIDVNENLILGLMESWKIMNITICEFKLRHNIKFHDGSFLIIMEDIISSLDK</sequence>
<gene>
    <name evidence="1" type="primary">dppA</name>
    <name evidence="1" type="ORF">PADco_2800</name>
</gene>
<organism evidence="1 2">
    <name type="scientific">Candidatus Profftella armatura</name>
    <name type="common">Diaphorina cf. continua</name>
    <dbReference type="NCBI Taxonomy" id="2661583"/>
    <lineage>
        <taxon>Bacteria</taxon>
        <taxon>Pseudomonadati</taxon>
        <taxon>Pseudomonadota</taxon>
        <taxon>Betaproteobacteria</taxon>
        <taxon>Candidatus Profftella</taxon>
    </lineage>
</organism>
<reference evidence="1 2" key="1">
    <citation type="journal article" date="2020" name="Genome Biol. Evol.">
        <title>Comparative Genomics Underlines Multiple Roles of Profftella, an Obligate Symbiont of Psyllids: Providing Toxins, Vitamins, and Carotenoids.</title>
        <authorList>
            <person name="Nakabachi A."/>
            <person name="Piel J."/>
            <person name="Malenovsky I."/>
            <person name="Hirose Y."/>
        </authorList>
    </citation>
    <scope>NUCLEOTIDE SEQUENCE [LARGE SCALE GENOMIC DNA]</scope>
    <source>
        <strain evidence="1 2">Dco</strain>
    </source>
</reference>
<dbReference type="EMBL" id="AP023215">
    <property type="protein sequence ID" value="BCG49700.1"/>
    <property type="molecule type" value="Genomic_DNA"/>
</dbReference>
<evidence type="ECO:0000313" key="1">
    <source>
        <dbReference type="EMBL" id="BCG49700.1"/>
    </source>
</evidence>
<protein>
    <submittedName>
        <fullName evidence="1">ABC transporter substrate-binding protein</fullName>
    </submittedName>
</protein>
<dbReference type="SUPFAM" id="SSF53850">
    <property type="entry name" value="Periplasmic binding protein-like II"/>
    <property type="match status" value="1"/>
</dbReference>
<dbReference type="Gene3D" id="3.40.190.10">
    <property type="entry name" value="Periplasmic binding protein-like II"/>
    <property type="match status" value="1"/>
</dbReference>
<evidence type="ECO:0000313" key="2">
    <source>
        <dbReference type="Proteomes" id="UP000595708"/>
    </source>
</evidence>
<name>A0A7R7AB33_9PROT</name>
<proteinExistence type="predicted"/>